<keyword evidence="2 8" id="KW-0813">Transport</keyword>
<dbReference type="InterPro" id="IPR037066">
    <property type="entry name" value="Plug_dom_sf"/>
</dbReference>
<dbReference type="Pfam" id="PF13715">
    <property type="entry name" value="CarbopepD_reg_2"/>
    <property type="match status" value="1"/>
</dbReference>
<dbReference type="Gene3D" id="2.170.130.10">
    <property type="entry name" value="TonB-dependent receptor, plug domain"/>
    <property type="match status" value="1"/>
</dbReference>
<accession>A0A2N0VKY5</accession>
<keyword evidence="4 8" id="KW-0812">Transmembrane</keyword>
<comment type="caution">
    <text evidence="12">The sequence shown here is derived from an EMBL/GenBank/DDBJ whole genome shotgun (WGS) entry which is preliminary data.</text>
</comment>
<comment type="similarity">
    <text evidence="8 9">Belongs to the TonB-dependent receptor family.</text>
</comment>
<dbReference type="EMBL" id="PISP01000001">
    <property type="protein sequence ID" value="PKD44863.1"/>
    <property type="molecule type" value="Genomic_DNA"/>
</dbReference>
<feature type="domain" description="TonB-dependent receptor plug" evidence="11">
    <location>
        <begin position="216"/>
        <end position="320"/>
    </location>
</feature>
<name>A0A2N0VKY5_9BACT</name>
<dbReference type="InterPro" id="IPR023996">
    <property type="entry name" value="TonB-dep_OMP_SusC/RagA"/>
</dbReference>
<dbReference type="Pfam" id="PF00593">
    <property type="entry name" value="TonB_dep_Rec_b-barrel"/>
    <property type="match status" value="1"/>
</dbReference>
<evidence type="ECO:0000256" key="9">
    <source>
        <dbReference type="RuleBase" id="RU003357"/>
    </source>
</evidence>
<dbReference type="SUPFAM" id="SSF56935">
    <property type="entry name" value="Porins"/>
    <property type="match status" value="1"/>
</dbReference>
<dbReference type="SUPFAM" id="SSF49464">
    <property type="entry name" value="Carboxypeptidase regulatory domain-like"/>
    <property type="match status" value="1"/>
</dbReference>
<dbReference type="NCBIfam" id="TIGR04056">
    <property type="entry name" value="OMP_RagA_SusC"/>
    <property type="match status" value="1"/>
</dbReference>
<dbReference type="PROSITE" id="PS52016">
    <property type="entry name" value="TONB_DEPENDENT_REC_3"/>
    <property type="match status" value="1"/>
</dbReference>
<keyword evidence="6 8" id="KW-0472">Membrane</keyword>
<keyword evidence="3 8" id="KW-1134">Transmembrane beta strand</keyword>
<protein>
    <submittedName>
        <fullName evidence="12">SusC/RagA family TonB-linked outer membrane protein</fullName>
    </submittedName>
</protein>
<evidence type="ECO:0000259" key="10">
    <source>
        <dbReference type="Pfam" id="PF00593"/>
    </source>
</evidence>
<evidence type="ECO:0000256" key="1">
    <source>
        <dbReference type="ARBA" id="ARBA00004571"/>
    </source>
</evidence>
<dbReference type="Pfam" id="PF07715">
    <property type="entry name" value="Plug"/>
    <property type="match status" value="1"/>
</dbReference>
<evidence type="ECO:0000259" key="11">
    <source>
        <dbReference type="Pfam" id="PF07715"/>
    </source>
</evidence>
<comment type="subcellular location">
    <subcellularLocation>
        <location evidence="1 8">Cell outer membrane</location>
        <topology evidence="1 8">Multi-pass membrane protein</topology>
    </subcellularLocation>
</comment>
<dbReference type="NCBIfam" id="TIGR04057">
    <property type="entry name" value="SusC_RagA_signa"/>
    <property type="match status" value="1"/>
</dbReference>
<dbReference type="InterPro" id="IPR008969">
    <property type="entry name" value="CarboxyPept-like_regulatory"/>
</dbReference>
<dbReference type="InterPro" id="IPR000531">
    <property type="entry name" value="Beta-barrel_TonB"/>
</dbReference>
<proteinExistence type="inferred from homology"/>
<gene>
    <name evidence="12" type="ORF">CWD77_05230</name>
</gene>
<keyword evidence="7 8" id="KW-0998">Cell outer membrane</keyword>
<dbReference type="OrthoDB" id="9768177at2"/>
<evidence type="ECO:0000256" key="4">
    <source>
        <dbReference type="ARBA" id="ARBA00022692"/>
    </source>
</evidence>
<evidence type="ECO:0000256" key="8">
    <source>
        <dbReference type="PROSITE-ProRule" id="PRU01360"/>
    </source>
</evidence>
<evidence type="ECO:0000313" key="13">
    <source>
        <dbReference type="Proteomes" id="UP000233398"/>
    </source>
</evidence>
<dbReference type="AlphaFoldDB" id="A0A2N0VKY5"/>
<evidence type="ECO:0000256" key="6">
    <source>
        <dbReference type="ARBA" id="ARBA00023136"/>
    </source>
</evidence>
<dbReference type="InterPro" id="IPR023997">
    <property type="entry name" value="TonB-dep_OMP_SusC/RagA_CS"/>
</dbReference>
<dbReference type="InterPro" id="IPR039426">
    <property type="entry name" value="TonB-dep_rcpt-like"/>
</dbReference>
<evidence type="ECO:0000313" key="12">
    <source>
        <dbReference type="EMBL" id="PKD44863.1"/>
    </source>
</evidence>
<dbReference type="InterPro" id="IPR012910">
    <property type="entry name" value="Plug_dom"/>
</dbReference>
<dbReference type="Gene3D" id="2.40.170.20">
    <property type="entry name" value="TonB-dependent receptor, beta-barrel domain"/>
    <property type="match status" value="1"/>
</dbReference>
<reference evidence="12 13" key="1">
    <citation type="submission" date="2017-11" db="EMBL/GenBank/DDBJ databases">
        <title>Rhodohalobacter 15182 sp. nov., isolated from a salt lake.</title>
        <authorList>
            <person name="Han S."/>
        </authorList>
    </citation>
    <scope>NUCLEOTIDE SEQUENCE [LARGE SCALE GENOMIC DNA]</scope>
    <source>
        <strain evidence="12 13">15182</strain>
    </source>
</reference>
<organism evidence="12 13">
    <name type="scientific">Rhodohalobacter barkolensis</name>
    <dbReference type="NCBI Taxonomy" id="2053187"/>
    <lineage>
        <taxon>Bacteria</taxon>
        <taxon>Pseudomonadati</taxon>
        <taxon>Balneolota</taxon>
        <taxon>Balneolia</taxon>
        <taxon>Balneolales</taxon>
        <taxon>Balneolaceae</taxon>
        <taxon>Rhodohalobacter</taxon>
    </lineage>
</organism>
<evidence type="ECO:0000256" key="3">
    <source>
        <dbReference type="ARBA" id="ARBA00022452"/>
    </source>
</evidence>
<feature type="domain" description="TonB-dependent receptor-like beta-barrel" evidence="10">
    <location>
        <begin position="547"/>
        <end position="1084"/>
    </location>
</feature>
<keyword evidence="13" id="KW-1185">Reference proteome</keyword>
<dbReference type="Gene3D" id="2.60.40.1120">
    <property type="entry name" value="Carboxypeptidase-like, regulatory domain"/>
    <property type="match status" value="1"/>
</dbReference>
<evidence type="ECO:0000256" key="5">
    <source>
        <dbReference type="ARBA" id="ARBA00023077"/>
    </source>
</evidence>
<dbReference type="Proteomes" id="UP000233398">
    <property type="component" value="Unassembled WGS sequence"/>
</dbReference>
<dbReference type="InterPro" id="IPR036942">
    <property type="entry name" value="Beta-barrel_TonB_sf"/>
</dbReference>
<evidence type="ECO:0000256" key="7">
    <source>
        <dbReference type="ARBA" id="ARBA00023237"/>
    </source>
</evidence>
<evidence type="ECO:0000256" key="2">
    <source>
        <dbReference type="ARBA" id="ARBA00022448"/>
    </source>
</evidence>
<keyword evidence="5 9" id="KW-0798">TonB box</keyword>
<dbReference type="RefSeq" id="WP_101072151.1">
    <property type="nucleotide sequence ID" value="NZ_PISP01000001.1"/>
</dbReference>
<sequence length="1126" mass="123989">MKIKISSLLVLLIFLFGVSSIGAKQTEQYVSSADITSLQKPDIKVSLEETLEKIENNFDVIFLYQSNLVNGKFGFEETLDGSVFEVIERVLKPHDLVSTYLDNRTFVISGLEKPDMEIPADSVLGVVTDASTNQTLPGVNILVKGTVDRGTTTDFDGRYVLRSVEPEDTLRFSYIGYQTLEVPVDGRSEINVSLEPSVLESGEEIVVVGYGSKKRSEITGSVSSVSSETIAQTPILRVEQALQGRTAGVFVANQSGQPGEAPTIRIRGAGTTGSADPLYVVDGMPVSGIDYLNPGSIQSIEVLKDASSAAIYGARAANGVVLISTKSGRPDETNVTYEGYAGVQNPWKKINVLDARQYMMMMNEGAAAAGITMPFPTNPEVSGGTDWQEAVFNDNAPMTNHQITISGGNERTQYLTGFTIFSQEGIIGGDKSQFGRNTFSLKLNNRVSDVFRVGNSLNFTRINRNAVLSNSEWGSPLSNSLNMDPLTPIYESDPDRLSTFPSHAVQNDGRVFGISRYVTQEIVNPLARLEVTHGETQVDKLVNNFFAEYDLLPNLVVKSSFGIDAAFVKDDNYVPTYYLNSSQSNSESLVSKAENRWYTWNLENTITYQQDFRNHNIELLGGISAQKVQFEDLFGAKSNLLMQSPSNAWLNVASDEESMRASGGAYSERLLSYFGRVDYNFSDRYLLTTVLRVDGSSKFGSNNRYAVFPSISLGWIMSNESFMDDYDSINLLKLRASWGQNGNQNIGNFAYTSTIATGFGYTFGDEESFTTGAVPSSVPNPNLKWETSEQLNFGVDLGLWQDRLIVKADYYQKDTKGLLVRAPIPGHVGNNAPIINGGSVTNEGFEFSVDYRNYRNEFNYNVGLNFALNKNEVTHIGNAEGVIVGTGFATYGIVTRAEEGFPIGYFWGYETDGIFQTQDEVNSYTNGEGDLIQPQARPGDVRFADLNGDGRIDDADRTMIGNPTPDLTFGMNFGANYKQFEMSVFMQGTLGNEIFNATRRHDLTTTNMPASYLERWTGPGTSNDLPRFTWNDSNGNWSKISDLYVEDGSYLRVKNVQLGYFIPNNILQGINLQQAKIYVSAENLFTVTGYSGFDPEIGSASALSVGVDRGVYPQARSYRIGVNITF</sequence>
<dbReference type="GO" id="GO:0009279">
    <property type="term" value="C:cell outer membrane"/>
    <property type="evidence" value="ECO:0007669"/>
    <property type="project" value="UniProtKB-SubCell"/>
</dbReference>